<dbReference type="PANTHER" id="PTHR48111">
    <property type="entry name" value="REGULATOR OF RPOS"/>
    <property type="match status" value="1"/>
</dbReference>
<evidence type="ECO:0000256" key="2">
    <source>
        <dbReference type="PROSITE-ProRule" id="PRU00169"/>
    </source>
</evidence>
<dbReference type="Gene3D" id="2.40.50.1020">
    <property type="entry name" value="LytTr DNA-binding domain"/>
    <property type="match status" value="1"/>
</dbReference>
<feature type="modified residue" description="4-aspartylphosphate" evidence="2">
    <location>
        <position position="56"/>
    </location>
</feature>
<accession>A0ABR8VA99</accession>
<dbReference type="Gene3D" id="3.40.50.2300">
    <property type="match status" value="1"/>
</dbReference>
<dbReference type="InterPro" id="IPR001789">
    <property type="entry name" value="Sig_transdc_resp-reg_receiver"/>
</dbReference>
<gene>
    <name evidence="4" type="ORF">H9626_05170</name>
</gene>
<dbReference type="PANTHER" id="PTHR48111:SF69">
    <property type="entry name" value="RESPONSE REGULATOR RECEIVER"/>
    <property type="match status" value="1"/>
</dbReference>
<proteinExistence type="predicted"/>
<evidence type="ECO:0000256" key="1">
    <source>
        <dbReference type="ARBA" id="ARBA00023125"/>
    </source>
</evidence>
<dbReference type="SUPFAM" id="SSF52172">
    <property type="entry name" value="CheY-like"/>
    <property type="match status" value="1"/>
</dbReference>
<dbReference type="SMART" id="SM00850">
    <property type="entry name" value="LytTR"/>
    <property type="match status" value="1"/>
</dbReference>
<dbReference type="PROSITE" id="PS50110">
    <property type="entry name" value="RESPONSE_REGULATORY"/>
    <property type="match status" value="1"/>
</dbReference>
<comment type="caution">
    <text evidence="4">The sequence shown here is derived from an EMBL/GenBank/DDBJ whole genome shotgun (WGS) entry which is preliminary data.</text>
</comment>
<dbReference type="InterPro" id="IPR007492">
    <property type="entry name" value="LytTR_DNA-bd_dom"/>
</dbReference>
<keyword evidence="1" id="KW-0238">DNA-binding</keyword>
<keyword evidence="2" id="KW-0597">Phosphoprotein</keyword>
<reference evidence="4 5" key="1">
    <citation type="submission" date="2020-08" db="EMBL/GenBank/DDBJ databases">
        <title>A Genomic Blueprint of the Chicken Gut Microbiome.</title>
        <authorList>
            <person name="Gilroy R."/>
            <person name="Ravi A."/>
            <person name="Getino M."/>
            <person name="Pursley I."/>
            <person name="Horton D.L."/>
            <person name="Alikhan N.-F."/>
            <person name="Baker D."/>
            <person name="Gharbi K."/>
            <person name="Hall N."/>
            <person name="Watson M."/>
            <person name="Adriaenssens E.M."/>
            <person name="Foster-Nyarko E."/>
            <person name="Jarju S."/>
            <person name="Secka A."/>
            <person name="Antonio M."/>
            <person name="Oren A."/>
            <person name="Chaudhuri R."/>
            <person name="La Ragione R.M."/>
            <person name="Hildebrand F."/>
            <person name="Pallen M.J."/>
        </authorList>
    </citation>
    <scope>NUCLEOTIDE SEQUENCE [LARGE SCALE GENOMIC DNA]</scope>
    <source>
        <strain evidence="4 5">Sa1YUN3</strain>
    </source>
</reference>
<feature type="domain" description="Response regulatory" evidence="3">
    <location>
        <begin position="5"/>
        <end position="120"/>
    </location>
</feature>
<dbReference type="InterPro" id="IPR011006">
    <property type="entry name" value="CheY-like_superfamily"/>
</dbReference>
<protein>
    <submittedName>
        <fullName evidence="4">Response regulator transcription factor</fullName>
    </submittedName>
</protein>
<dbReference type="Proteomes" id="UP000616346">
    <property type="component" value="Unassembled WGS sequence"/>
</dbReference>
<evidence type="ECO:0000259" key="3">
    <source>
        <dbReference type="PROSITE" id="PS50110"/>
    </source>
</evidence>
<evidence type="ECO:0000313" key="5">
    <source>
        <dbReference type="Proteomes" id="UP000616346"/>
    </source>
</evidence>
<dbReference type="SMART" id="SM00448">
    <property type="entry name" value="REC"/>
    <property type="match status" value="1"/>
</dbReference>
<dbReference type="RefSeq" id="WP_178256017.1">
    <property type="nucleotide sequence ID" value="NZ_JACSPQ010000001.1"/>
</dbReference>
<dbReference type="InterPro" id="IPR039420">
    <property type="entry name" value="WalR-like"/>
</dbReference>
<organism evidence="4 5">
    <name type="scientific">Phocaeicola faecium</name>
    <dbReference type="NCBI Taxonomy" id="2762213"/>
    <lineage>
        <taxon>Bacteria</taxon>
        <taxon>Pseudomonadati</taxon>
        <taxon>Bacteroidota</taxon>
        <taxon>Bacteroidia</taxon>
        <taxon>Bacteroidales</taxon>
        <taxon>Bacteroidaceae</taxon>
        <taxon>Phocaeicola</taxon>
    </lineage>
</organism>
<dbReference type="Pfam" id="PF04397">
    <property type="entry name" value="LytTR"/>
    <property type="match status" value="1"/>
</dbReference>
<name>A0ABR8VA99_9BACT</name>
<keyword evidence="5" id="KW-1185">Reference proteome</keyword>
<dbReference type="Pfam" id="PF00072">
    <property type="entry name" value="Response_reg"/>
    <property type="match status" value="1"/>
</dbReference>
<evidence type="ECO:0000313" key="4">
    <source>
        <dbReference type="EMBL" id="MBD8001612.1"/>
    </source>
</evidence>
<dbReference type="EMBL" id="JACSPQ010000001">
    <property type="protein sequence ID" value="MBD8001612.1"/>
    <property type="molecule type" value="Genomic_DNA"/>
</dbReference>
<sequence>MENLKTVIVDDDESSVDSLCFELKHYDSISVEGIAHTGIAGIKLIEKIKPDLVFLDVELPDMLGMDVIMKLREGLSWSMRIVFYTAYSKYMIDALRNYAFDFLLKPVDRKELEVVLSRVKTQKKEDMFPNRIGVFSVDSEKPFMLVTPTGDLRVLRASDIGYFRYQSARKSWEVALTNGTFISLRRNTSAEQLCAYDEQFVQIHQSFIINLSYLLMVQDNRCVMYPPFDAPSEDLIVSRKYRKEMMKRFFQL</sequence>